<dbReference type="InterPro" id="IPR036182">
    <property type="entry name" value="PCuAC_sf"/>
</dbReference>
<feature type="chain" id="PRO_5044537693" evidence="1">
    <location>
        <begin position="20"/>
        <end position="151"/>
    </location>
</feature>
<evidence type="ECO:0000313" key="4">
    <source>
        <dbReference type="EMBL" id="KCZ61760.1"/>
    </source>
</evidence>
<keyword evidence="1" id="KW-0732">Signal</keyword>
<dbReference type="GeneID" id="92498447"/>
<evidence type="ECO:0000313" key="2">
    <source>
        <dbReference type="EMBL" id="HAE94408.1"/>
    </source>
</evidence>
<dbReference type="AlphaFoldDB" id="A0A059E2E7"/>
<dbReference type="Proteomes" id="UP000259173">
    <property type="component" value="Unassembled WGS sequence"/>
</dbReference>
<dbReference type="PATRIC" id="fig|1280948.3.peg.1668"/>
<evidence type="ECO:0000256" key="1">
    <source>
        <dbReference type="SAM" id="SignalP"/>
    </source>
</evidence>
<sequence length="151" mass="15510">MRIASITAAFGLVAMVACAPAPETAESSVTASGAFVVKPAPGRDVAGGGLTLTVTGEPMSLVGAETDIADTVELHTMSMDDGVMRMRKVDQMDVTEDAPLELKSGGNHLMLFGVSPDIEIGETAELVLTLTDADGTESTLTTQAEIRGLGD</sequence>
<evidence type="ECO:0000313" key="6">
    <source>
        <dbReference type="Proteomes" id="UP000259173"/>
    </source>
</evidence>
<dbReference type="OrthoDB" id="9796962at2"/>
<organism evidence="4 5">
    <name type="scientific">Hyphomonas atlantica</name>
    <dbReference type="NCBI Taxonomy" id="1280948"/>
    <lineage>
        <taxon>Bacteria</taxon>
        <taxon>Pseudomonadati</taxon>
        <taxon>Pseudomonadota</taxon>
        <taxon>Alphaproteobacteria</taxon>
        <taxon>Hyphomonadales</taxon>
        <taxon>Hyphomonadaceae</taxon>
        <taxon>Hyphomonas</taxon>
    </lineage>
</organism>
<dbReference type="eggNOG" id="COG2847">
    <property type="taxonomic scope" value="Bacteria"/>
</dbReference>
<dbReference type="PANTHER" id="PTHR36302:SF1">
    <property type="entry name" value="COPPER CHAPERONE PCU(A)C"/>
    <property type="match status" value="1"/>
</dbReference>
<reference evidence="4 5" key="1">
    <citation type="journal article" date="2014" name="Antonie Van Leeuwenhoek">
        <title>Hyphomonas beringensis sp. nov. and Hyphomonas chukchiensis sp. nov., isolated from surface seawater of the Bering Sea and Chukchi Sea.</title>
        <authorList>
            <person name="Li C."/>
            <person name="Lai Q."/>
            <person name="Li G."/>
            <person name="Dong C."/>
            <person name="Wang J."/>
            <person name="Liao Y."/>
            <person name="Shao Z."/>
        </authorList>
    </citation>
    <scope>NUCLEOTIDE SEQUENCE [LARGE SCALE GENOMIC DNA]</scope>
    <source>
        <strain evidence="4 5">22II1-22F38</strain>
    </source>
</reference>
<dbReference type="Proteomes" id="UP000024547">
    <property type="component" value="Unassembled WGS sequence"/>
</dbReference>
<dbReference type="Pfam" id="PF04314">
    <property type="entry name" value="PCuAC"/>
    <property type="match status" value="1"/>
</dbReference>
<dbReference type="PROSITE" id="PS51257">
    <property type="entry name" value="PROKAR_LIPOPROTEIN"/>
    <property type="match status" value="1"/>
</dbReference>
<feature type="signal peptide" evidence="1">
    <location>
        <begin position="1"/>
        <end position="19"/>
    </location>
</feature>
<gene>
    <name evidence="2" type="ORF">DCG65_07595</name>
    <name evidence="3" type="ORF">DD728_09015</name>
    <name evidence="4" type="ORF">HY36_04200</name>
</gene>
<dbReference type="PANTHER" id="PTHR36302">
    <property type="entry name" value="BLR7088 PROTEIN"/>
    <property type="match status" value="1"/>
</dbReference>
<protein>
    <submittedName>
        <fullName evidence="2">Copper chaperone PCu(A)C</fullName>
    </submittedName>
</protein>
<evidence type="ECO:0000313" key="7">
    <source>
        <dbReference type="Proteomes" id="UP000263957"/>
    </source>
</evidence>
<dbReference type="Proteomes" id="UP000263957">
    <property type="component" value="Unassembled WGS sequence"/>
</dbReference>
<proteinExistence type="predicted"/>
<dbReference type="Gene3D" id="2.60.40.1890">
    <property type="entry name" value="PCu(A)C copper chaperone"/>
    <property type="match status" value="1"/>
</dbReference>
<dbReference type="EMBL" id="DMBR01000229">
    <property type="protein sequence ID" value="HAE94408.1"/>
    <property type="molecule type" value="Genomic_DNA"/>
</dbReference>
<name>A0A059E2E7_9PROT</name>
<dbReference type="RefSeq" id="WP_051602633.1">
    <property type="nucleotide sequence ID" value="NZ_AWFH01000012.1"/>
</dbReference>
<evidence type="ECO:0000313" key="5">
    <source>
        <dbReference type="Proteomes" id="UP000024547"/>
    </source>
</evidence>
<comment type="caution">
    <text evidence="4">The sequence shown here is derived from an EMBL/GenBank/DDBJ whole genome shotgun (WGS) entry which is preliminary data.</text>
</comment>
<dbReference type="InterPro" id="IPR058248">
    <property type="entry name" value="Lxx211020-like"/>
</dbReference>
<dbReference type="STRING" id="1280948.HY36_04200"/>
<reference evidence="6 7" key="2">
    <citation type="journal article" date="2018" name="Nat. Biotechnol.">
        <title>A standardized bacterial taxonomy based on genome phylogeny substantially revises the tree of life.</title>
        <authorList>
            <person name="Parks D.H."/>
            <person name="Chuvochina M."/>
            <person name="Waite D.W."/>
            <person name="Rinke C."/>
            <person name="Skarshewski A."/>
            <person name="Chaumeil P.A."/>
            <person name="Hugenholtz P."/>
        </authorList>
    </citation>
    <scope>NUCLEOTIDE SEQUENCE [LARGE SCALE GENOMIC DNA]</scope>
    <source>
        <strain evidence="3">UBA10378</strain>
        <strain evidence="2">UBA8557</strain>
    </source>
</reference>
<accession>A0A059E2E7</accession>
<dbReference type="EMBL" id="DOGS01000183">
    <property type="protein sequence ID" value="HBQ49011.1"/>
    <property type="molecule type" value="Genomic_DNA"/>
</dbReference>
<evidence type="ECO:0000313" key="3">
    <source>
        <dbReference type="EMBL" id="HBQ49011.1"/>
    </source>
</evidence>
<keyword evidence="5" id="KW-1185">Reference proteome</keyword>
<dbReference type="SUPFAM" id="SSF110087">
    <property type="entry name" value="DR1885-like metal-binding protein"/>
    <property type="match status" value="1"/>
</dbReference>
<dbReference type="EMBL" id="AWFH01000012">
    <property type="protein sequence ID" value="KCZ61760.1"/>
    <property type="molecule type" value="Genomic_DNA"/>
</dbReference>
<dbReference type="InterPro" id="IPR007410">
    <property type="entry name" value="LpqE-like"/>
</dbReference>